<accession>A0A6C0EN51</accession>
<evidence type="ECO:0000313" key="1">
    <source>
        <dbReference type="EMBL" id="QHT29729.1"/>
    </source>
</evidence>
<reference evidence="1" key="1">
    <citation type="journal article" date="2020" name="Nature">
        <title>Giant virus diversity and host interactions through global metagenomics.</title>
        <authorList>
            <person name="Schulz F."/>
            <person name="Roux S."/>
            <person name="Paez-Espino D."/>
            <person name="Jungbluth S."/>
            <person name="Walsh D.A."/>
            <person name="Denef V.J."/>
            <person name="McMahon K.D."/>
            <person name="Konstantinidis K.T."/>
            <person name="Eloe-Fadrosh E.A."/>
            <person name="Kyrpides N.C."/>
            <person name="Woyke T."/>
        </authorList>
    </citation>
    <scope>NUCLEOTIDE SEQUENCE</scope>
    <source>
        <strain evidence="1">GVMAG-M-3300009068-24</strain>
    </source>
</reference>
<dbReference type="EMBL" id="MN738881">
    <property type="protein sequence ID" value="QHT29729.1"/>
    <property type="molecule type" value="Genomic_DNA"/>
</dbReference>
<evidence type="ECO:0008006" key="2">
    <source>
        <dbReference type="Google" id="ProtNLM"/>
    </source>
</evidence>
<dbReference type="AlphaFoldDB" id="A0A6C0EN51"/>
<protein>
    <recommendedName>
        <fullName evidence="2">Glutaredoxin domain-containing protein</fullName>
    </recommendedName>
</protein>
<sequence>MDIFYYSNLCPHSQKVIQFVVKHQLQSKLSCICVDKRKRDANNQTVVVLETGKHVMLPPNLQSVPAVLCVKKNYVLVQGTDPILEYFQAAFGLSASAQQLYENPYDSPANAVNRRPQAMDPVGVGVHSLTGNMGIFSETYTQYHLTPEDLAGDSQSRRRPMYGYTPVDRHMAIETPEDNWRPDKIASNMTVDVIQQQRNQEIPAVQVAPPSELYGGASGAVPGPNLTRSQL</sequence>
<proteinExistence type="predicted"/>
<name>A0A6C0EN51_9ZZZZ</name>
<organism evidence="1">
    <name type="scientific">viral metagenome</name>
    <dbReference type="NCBI Taxonomy" id="1070528"/>
    <lineage>
        <taxon>unclassified sequences</taxon>
        <taxon>metagenomes</taxon>
        <taxon>organismal metagenomes</taxon>
    </lineage>
</organism>